<name>A0A2X0K2W5_9ACTN</name>
<sequence>MIPAVPSLVIAIAALATLFALRRQLGQALRGRRNLKLIDSFRPEAFGLVPRAELDASRAAPPPSAELTARRQGIADAAWAGDFQPAAAYVAEAGNDWDERWSRLELLQYLAGEDETWLAKWRADQPDNADAATLHASLLLHNAWKVRGGGFANQVPPERMAKFKQMLPASMEAARAAAELAPENPGPWVVMITAARGLRYSHEQFQPLWAGLQARTPLHVDGHWQAMQYWCAKWHGSNEAMMQFAEAALAASPEGSALAGTYLHALHELEGRKAALPSGPRAVQLLDRVRVCLLALPADDERLPALRHLLAHFLLRAEQYDAALEQFQLLGRWCGAYPWTDAADPIAEFDRGRALAAQRSSRSPAE</sequence>
<comment type="caution">
    <text evidence="1">The sequence shown here is derived from an EMBL/GenBank/DDBJ whole genome shotgun (WGS) entry which is preliminary data.</text>
</comment>
<gene>
    <name evidence="1" type="ORF">DN069_31755</name>
</gene>
<reference evidence="1 2" key="1">
    <citation type="submission" date="2018-06" db="EMBL/GenBank/DDBJ databases">
        <title>Streptacidiphilus pinicola sp. nov., isolated from pine grove soil.</title>
        <authorList>
            <person name="Roh S.G."/>
            <person name="Park S."/>
            <person name="Kim M.-K."/>
            <person name="Yun B.-R."/>
            <person name="Park J."/>
            <person name="Kim M.J."/>
            <person name="Kim Y.S."/>
            <person name="Kim S.B."/>
        </authorList>
    </citation>
    <scope>NUCLEOTIDE SEQUENCE [LARGE SCALE GENOMIC DNA]</scope>
    <source>
        <strain evidence="1 2">MMS16-CNU450</strain>
    </source>
</reference>
<dbReference type="Proteomes" id="UP000248889">
    <property type="component" value="Unassembled WGS sequence"/>
</dbReference>
<evidence type="ECO:0000313" key="2">
    <source>
        <dbReference type="Proteomes" id="UP000248889"/>
    </source>
</evidence>
<protein>
    <recommendedName>
        <fullName evidence="3">DUF4034 domain-containing protein</fullName>
    </recommendedName>
</protein>
<accession>A0A2X0K2W5</accession>
<dbReference type="AlphaFoldDB" id="A0A2X0K2W5"/>
<keyword evidence="2" id="KW-1185">Reference proteome</keyword>
<proteinExistence type="predicted"/>
<organism evidence="1 2">
    <name type="scientific">Streptacidiphilus pinicola</name>
    <dbReference type="NCBI Taxonomy" id="2219663"/>
    <lineage>
        <taxon>Bacteria</taxon>
        <taxon>Bacillati</taxon>
        <taxon>Actinomycetota</taxon>
        <taxon>Actinomycetes</taxon>
        <taxon>Kitasatosporales</taxon>
        <taxon>Streptomycetaceae</taxon>
        <taxon>Streptacidiphilus</taxon>
    </lineage>
</organism>
<dbReference type="EMBL" id="QKYN01000148">
    <property type="protein sequence ID" value="RAG81650.1"/>
    <property type="molecule type" value="Genomic_DNA"/>
</dbReference>
<evidence type="ECO:0000313" key="1">
    <source>
        <dbReference type="EMBL" id="RAG81650.1"/>
    </source>
</evidence>
<evidence type="ECO:0008006" key="3">
    <source>
        <dbReference type="Google" id="ProtNLM"/>
    </source>
</evidence>